<dbReference type="PRINTS" id="PR00598">
    <property type="entry name" value="HTHMARR"/>
</dbReference>
<dbReference type="InterPro" id="IPR000835">
    <property type="entry name" value="HTH_MarR-typ"/>
</dbReference>
<dbReference type="Gene3D" id="1.10.10.10">
    <property type="entry name" value="Winged helix-like DNA-binding domain superfamily/Winged helix DNA-binding domain"/>
    <property type="match status" value="1"/>
</dbReference>
<dbReference type="STRING" id="688867.SAMN05660236_4986"/>
<dbReference type="PANTHER" id="PTHR33164:SF43">
    <property type="entry name" value="HTH-TYPE TRANSCRIPTIONAL REPRESSOR YETL"/>
    <property type="match status" value="1"/>
</dbReference>
<evidence type="ECO:0000313" key="2">
    <source>
        <dbReference type="EMBL" id="SKC85883.1"/>
    </source>
</evidence>
<dbReference type="GO" id="GO:0006950">
    <property type="term" value="P:response to stress"/>
    <property type="evidence" value="ECO:0007669"/>
    <property type="project" value="TreeGrafter"/>
</dbReference>
<name>A0A1T5MCS4_9BACT</name>
<feature type="domain" description="HTH marR-type" evidence="1">
    <location>
        <begin position="1"/>
        <end position="148"/>
    </location>
</feature>
<dbReference type="AlphaFoldDB" id="A0A1T5MCS4"/>
<proteinExistence type="predicted"/>
<dbReference type="InterPro" id="IPR036388">
    <property type="entry name" value="WH-like_DNA-bd_sf"/>
</dbReference>
<sequence>MKIEEEISQPKFRNATQKALINVIFTSHWILDKQQSFFKPFGITSQQFNILRILRGQYPQGISGATLKARMMDKNSDVSRLLDRLEVKELIEKRLCPSDKRATDIFITQKGLDVLAELDKNQTEFDAILALTDSEAMLLSELLDKARG</sequence>
<dbReference type="RefSeq" id="WP_079690000.1">
    <property type="nucleotide sequence ID" value="NZ_FUZU01000004.1"/>
</dbReference>
<protein>
    <submittedName>
        <fullName evidence="2">DNA-binding transcriptional regulator, MarR family</fullName>
    </submittedName>
</protein>
<dbReference type="Pfam" id="PF01047">
    <property type="entry name" value="MarR"/>
    <property type="match status" value="1"/>
</dbReference>
<dbReference type="OrthoDB" id="763883at2"/>
<dbReference type="GO" id="GO:0003700">
    <property type="term" value="F:DNA-binding transcription factor activity"/>
    <property type="evidence" value="ECO:0007669"/>
    <property type="project" value="InterPro"/>
</dbReference>
<dbReference type="SMART" id="SM00347">
    <property type="entry name" value="HTH_MARR"/>
    <property type="match status" value="1"/>
</dbReference>
<evidence type="ECO:0000259" key="1">
    <source>
        <dbReference type="PROSITE" id="PS50995"/>
    </source>
</evidence>
<dbReference type="EMBL" id="FUZU01000004">
    <property type="protein sequence ID" value="SKC85883.1"/>
    <property type="molecule type" value="Genomic_DNA"/>
</dbReference>
<dbReference type="Proteomes" id="UP000190961">
    <property type="component" value="Unassembled WGS sequence"/>
</dbReference>
<gene>
    <name evidence="2" type="ORF">SAMN05660236_4986</name>
</gene>
<dbReference type="InterPro" id="IPR036390">
    <property type="entry name" value="WH_DNA-bd_sf"/>
</dbReference>
<dbReference type="PROSITE" id="PS50995">
    <property type="entry name" value="HTH_MARR_2"/>
    <property type="match status" value="1"/>
</dbReference>
<keyword evidence="2" id="KW-0238">DNA-binding</keyword>
<dbReference type="InterPro" id="IPR039422">
    <property type="entry name" value="MarR/SlyA-like"/>
</dbReference>
<keyword evidence="3" id="KW-1185">Reference proteome</keyword>
<dbReference type="PANTHER" id="PTHR33164">
    <property type="entry name" value="TRANSCRIPTIONAL REGULATOR, MARR FAMILY"/>
    <property type="match status" value="1"/>
</dbReference>
<dbReference type="SUPFAM" id="SSF46785">
    <property type="entry name" value="Winged helix' DNA-binding domain"/>
    <property type="match status" value="1"/>
</dbReference>
<dbReference type="GO" id="GO:0003677">
    <property type="term" value="F:DNA binding"/>
    <property type="evidence" value="ECO:0007669"/>
    <property type="project" value="UniProtKB-KW"/>
</dbReference>
<reference evidence="2 3" key="1">
    <citation type="submission" date="2017-02" db="EMBL/GenBank/DDBJ databases">
        <authorList>
            <person name="Peterson S.W."/>
        </authorList>
    </citation>
    <scope>NUCLEOTIDE SEQUENCE [LARGE SCALE GENOMIC DNA]</scope>
    <source>
        <strain evidence="2 3">DSM 25262</strain>
    </source>
</reference>
<accession>A0A1T5MCS4</accession>
<evidence type="ECO:0000313" key="3">
    <source>
        <dbReference type="Proteomes" id="UP000190961"/>
    </source>
</evidence>
<organism evidence="2 3">
    <name type="scientific">Ohtaekwangia koreensis</name>
    <dbReference type="NCBI Taxonomy" id="688867"/>
    <lineage>
        <taxon>Bacteria</taxon>
        <taxon>Pseudomonadati</taxon>
        <taxon>Bacteroidota</taxon>
        <taxon>Cytophagia</taxon>
        <taxon>Cytophagales</taxon>
        <taxon>Fulvivirgaceae</taxon>
        <taxon>Ohtaekwangia</taxon>
    </lineage>
</organism>